<proteinExistence type="predicted"/>
<feature type="transmembrane region" description="Helical" evidence="1">
    <location>
        <begin position="20"/>
        <end position="40"/>
    </location>
</feature>
<reference evidence="2 3" key="1">
    <citation type="journal article" date="2016" name="Nat. Commun.">
        <title>Thousands of microbial genomes shed light on interconnected biogeochemical processes in an aquifer system.</title>
        <authorList>
            <person name="Anantharaman K."/>
            <person name="Brown C.T."/>
            <person name="Hug L.A."/>
            <person name="Sharon I."/>
            <person name="Castelle C.J."/>
            <person name="Probst A.J."/>
            <person name="Thomas B.C."/>
            <person name="Singh A."/>
            <person name="Wilkins M.J."/>
            <person name="Karaoz U."/>
            <person name="Brodie E.L."/>
            <person name="Williams K.H."/>
            <person name="Hubbard S.S."/>
            <person name="Banfield J.F."/>
        </authorList>
    </citation>
    <scope>NUCLEOTIDE SEQUENCE [LARGE SCALE GENOMIC DNA]</scope>
</reference>
<feature type="transmembrane region" description="Helical" evidence="1">
    <location>
        <begin position="89"/>
        <end position="111"/>
    </location>
</feature>
<dbReference type="Proteomes" id="UP000178659">
    <property type="component" value="Unassembled WGS sequence"/>
</dbReference>
<sequence length="189" mass="20804">MLDIIPFLTDNRVLFRILHLLALALGMGAALLADVFLIKFIKDAKITEKEADILRTFSKAVWFGLAMFFISGVALTLPRLDTLISSAKFQVKIIAILVIIINGALLNTIVGPKLVEIFARETSKKFQTARKLAFGLGAVSVTSWFTAFLLGALRTLQINFGPLLALYVGILTLNILISQIVESQLFKKP</sequence>
<keyword evidence="1" id="KW-1133">Transmembrane helix</keyword>
<feature type="transmembrane region" description="Helical" evidence="1">
    <location>
        <begin position="60"/>
        <end position="77"/>
    </location>
</feature>
<keyword evidence="1" id="KW-0812">Transmembrane</keyword>
<feature type="transmembrane region" description="Helical" evidence="1">
    <location>
        <begin position="159"/>
        <end position="181"/>
    </location>
</feature>
<gene>
    <name evidence="2" type="ORF">A3A77_04075</name>
</gene>
<name>A0A1G1VEU1_9BACT</name>
<organism evidence="2 3">
    <name type="scientific">Candidatus Blackburnbacteria bacterium RIFCSPLOWO2_01_FULL_40_20</name>
    <dbReference type="NCBI Taxonomy" id="1797519"/>
    <lineage>
        <taxon>Bacteria</taxon>
        <taxon>Candidatus Blackburniibacteriota</taxon>
    </lineage>
</organism>
<evidence type="ECO:0000256" key="1">
    <source>
        <dbReference type="SAM" id="Phobius"/>
    </source>
</evidence>
<comment type="caution">
    <text evidence="2">The sequence shown here is derived from an EMBL/GenBank/DDBJ whole genome shotgun (WGS) entry which is preliminary data.</text>
</comment>
<accession>A0A1G1VEU1</accession>
<dbReference type="EMBL" id="MHCC01000006">
    <property type="protein sequence ID" value="OGY13945.1"/>
    <property type="molecule type" value="Genomic_DNA"/>
</dbReference>
<dbReference type="AlphaFoldDB" id="A0A1G1VEU1"/>
<feature type="transmembrane region" description="Helical" evidence="1">
    <location>
        <begin position="132"/>
        <end position="153"/>
    </location>
</feature>
<keyword evidence="1" id="KW-0472">Membrane</keyword>
<evidence type="ECO:0000313" key="3">
    <source>
        <dbReference type="Proteomes" id="UP000178659"/>
    </source>
</evidence>
<evidence type="ECO:0000313" key="2">
    <source>
        <dbReference type="EMBL" id="OGY13945.1"/>
    </source>
</evidence>
<protein>
    <submittedName>
        <fullName evidence="2">Uncharacterized protein</fullName>
    </submittedName>
</protein>